<keyword evidence="8 16" id="KW-0675">Receptor</keyword>
<evidence type="ECO:0000256" key="10">
    <source>
        <dbReference type="PROSITE-ProRule" id="PRU01360"/>
    </source>
</evidence>
<keyword evidence="4 10" id="KW-0812">Transmembrane</keyword>
<keyword evidence="9 10" id="KW-0998">Cell outer membrane</keyword>
<protein>
    <submittedName>
        <fullName evidence="16">Outer membrane vitamin B12 receptor BtuB</fullName>
    </submittedName>
</protein>
<dbReference type="Pfam" id="PF07715">
    <property type="entry name" value="Plug"/>
    <property type="match status" value="1"/>
</dbReference>
<dbReference type="PANTHER" id="PTHR30069:SF29">
    <property type="entry name" value="HEMOGLOBIN AND HEMOGLOBIN-HAPTOGLOBIN-BINDING PROTEIN 1-RELATED"/>
    <property type="match status" value="1"/>
</dbReference>
<feature type="domain" description="TonB-dependent receptor plug" evidence="15">
    <location>
        <begin position="88"/>
        <end position="190"/>
    </location>
</feature>
<evidence type="ECO:0000256" key="4">
    <source>
        <dbReference type="ARBA" id="ARBA00022692"/>
    </source>
</evidence>
<organism evidence="16 17">
    <name type="scientific">Sporomusa ovata</name>
    <dbReference type="NCBI Taxonomy" id="2378"/>
    <lineage>
        <taxon>Bacteria</taxon>
        <taxon>Bacillati</taxon>
        <taxon>Bacillota</taxon>
        <taxon>Negativicutes</taxon>
        <taxon>Selenomonadales</taxon>
        <taxon>Sporomusaceae</taxon>
        <taxon>Sporomusa</taxon>
    </lineage>
</organism>
<dbReference type="Gene3D" id="2.40.170.20">
    <property type="entry name" value="TonB-dependent receptor, beta-barrel domain"/>
    <property type="match status" value="2"/>
</dbReference>
<evidence type="ECO:0000313" key="16">
    <source>
        <dbReference type="EMBL" id="CQR74442.1"/>
    </source>
</evidence>
<dbReference type="PANTHER" id="PTHR30069">
    <property type="entry name" value="TONB-DEPENDENT OUTER MEMBRANE RECEPTOR"/>
    <property type="match status" value="1"/>
</dbReference>
<dbReference type="InterPro" id="IPR039426">
    <property type="entry name" value="TonB-dep_rcpt-like"/>
</dbReference>
<keyword evidence="3 10" id="KW-1134">Transmembrane beta strand</keyword>
<dbReference type="RefSeq" id="WP_021170435.1">
    <property type="nucleotide sequence ID" value="NZ_CTRP01000014.1"/>
</dbReference>
<dbReference type="AlphaFoldDB" id="A0A0U1L413"/>
<dbReference type="InterPro" id="IPR036942">
    <property type="entry name" value="Beta-barrel_TonB_sf"/>
</dbReference>
<evidence type="ECO:0000256" key="3">
    <source>
        <dbReference type="ARBA" id="ARBA00022452"/>
    </source>
</evidence>
<feature type="compositionally biased region" description="Basic and acidic residues" evidence="12">
    <location>
        <begin position="44"/>
        <end position="59"/>
    </location>
</feature>
<evidence type="ECO:0000259" key="15">
    <source>
        <dbReference type="Pfam" id="PF07715"/>
    </source>
</evidence>
<evidence type="ECO:0000256" key="6">
    <source>
        <dbReference type="ARBA" id="ARBA00023077"/>
    </source>
</evidence>
<feature type="domain" description="TonB-dependent receptor-like beta-barrel" evidence="14">
    <location>
        <begin position="462"/>
        <end position="905"/>
    </location>
</feature>
<dbReference type="GO" id="GO:0009279">
    <property type="term" value="C:cell outer membrane"/>
    <property type="evidence" value="ECO:0007669"/>
    <property type="project" value="UniProtKB-SubCell"/>
</dbReference>
<evidence type="ECO:0000256" key="2">
    <source>
        <dbReference type="ARBA" id="ARBA00022448"/>
    </source>
</evidence>
<dbReference type="InterPro" id="IPR012910">
    <property type="entry name" value="Plug_dom"/>
</dbReference>
<evidence type="ECO:0000256" key="7">
    <source>
        <dbReference type="ARBA" id="ARBA00023136"/>
    </source>
</evidence>
<name>A0A0U1L413_9FIRM</name>
<dbReference type="SUPFAM" id="SSF56935">
    <property type="entry name" value="Porins"/>
    <property type="match status" value="1"/>
</dbReference>
<accession>A0A0U1L413</accession>
<keyword evidence="7 10" id="KW-0472">Membrane</keyword>
<evidence type="ECO:0000256" key="13">
    <source>
        <dbReference type="SAM" id="SignalP"/>
    </source>
</evidence>
<feature type="region of interest" description="Disordered" evidence="12">
    <location>
        <begin position="43"/>
        <end position="64"/>
    </location>
</feature>
<feature type="signal peptide" evidence="13">
    <location>
        <begin position="1"/>
        <end position="39"/>
    </location>
</feature>
<dbReference type="PROSITE" id="PS52016">
    <property type="entry name" value="TONB_DEPENDENT_REC_3"/>
    <property type="match status" value="1"/>
</dbReference>
<comment type="similarity">
    <text evidence="10 11">Belongs to the TonB-dependent receptor family.</text>
</comment>
<evidence type="ECO:0000256" key="1">
    <source>
        <dbReference type="ARBA" id="ARBA00004571"/>
    </source>
</evidence>
<evidence type="ECO:0000256" key="8">
    <source>
        <dbReference type="ARBA" id="ARBA00023170"/>
    </source>
</evidence>
<dbReference type="GO" id="GO:0015344">
    <property type="term" value="F:siderophore uptake transmembrane transporter activity"/>
    <property type="evidence" value="ECO:0007669"/>
    <property type="project" value="TreeGrafter"/>
</dbReference>
<dbReference type="EMBL" id="CTRP01000014">
    <property type="protein sequence ID" value="CQR74442.1"/>
    <property type="molecule type" value="Genomic_DNA"/>
</dbReference>
<sequence length="946" mass="108186">MKLTESYKPKRNLQHQKIAACIACTLALGLAYPLNIAFADENEVEQHQQDTSQNHDEKVQSSSKDLNTFTLAGLTVEAKRPDWESKLSPGTITVIRPDDYKGEQKSLPELLKMVPGVHVREVNGKGQYTTVSVRGSTSAQVGVFVDGVLFNLGGDAAADISTIPVGNVERIEVYRGYIPARFGGTFMGGVVNIVTKRPTKADISASIGKSSYGGYQGNLEVDAPLGSGSIMFGINRDQSDGDFKYKNSFANKEKYELEKSNHELYINSTIRDTNDALEHLGMGDKKVSTIDEYNKLMSEQKDSIYDAAEKKKNDLAFYGDWEVYKSKDEFLNTTRTNQEYIYNKGTASNELQNYLDENGNKLSLDNYLVKMGVNNVQEALAKSNGYGTDITKYLQTFYGDTYASSLLESAESALKQAESQKNRMDAAANADRWRKTNDYKNTDAIVKWQDKNWLAKYTWKKIDRHYPFPINRNYADQAMIDYILDPIYNARHQEIMSNELLVGRRDTIGKLEWGWSINYLDQNKKYEVDNWQEKELKDPTVNWRQPTYYWSNYDITRWGGKLDGTYKIGDKHLFEFLVDTSKEEMDMDGWRLKKYQQASSSTARRYRNYYEQKIFNAQIQDTITLEKDLWLTPSIRYNRSNIYGLSSKYDQADDPQGIKFFNQADNQTDDKVTWQVAVKKQVNDKLTLRATGGTYFRLLNMYEIAGDGAGILPMPNVGGTGAVFPQPEEGSQWDLSAIWDGQILGTEISRIQLTYFGRDSKRMLQLGSWNNFFFVYTNAASAKVNGAEIQADMSWKKWDLNLQGTYTKPHDVEYDMTKLPGGSNSTEPWKFKGFLTYLPEWEGSIRLTYRPTNQWAIFTQSRYVDKMRTSLYEDGAGEIQSSLTVWDFGLKYKTKNDVQFIIGVNDMFDKGNDMYTKNTFFPDWAPETIQYPLPGRTYYVTVTCNF</sequence>
<keyword evidence="6 11" id="KW-0798">TonB box</keyword>
<evidence type="ECO:0000256" key="12">
    <source>
        <dbReference type="SAM" id="MobiDB-lite"/>
    </source>
</evidence>
<dbReference type="Pfam" id="PF00593">
    <property type="entry name" value="TonB_dep_Rec_b-barrel"/>
    <property type="match status" value="1"/>
</dbReference>
<evidence type="ECO:0000259" key="14">
    <source>
        <dbReference type="Pfam" id="PF00593"/>
    </source>
</evidence>
<gene>
    <name evidence="16" type="ORF">SpAn4DRAFT_0904</name>
</gene>
<evidence type="ECO:0000256" key="5">
    <source>
        <dbReference type="ARBA" id="ARBA00022729"/>
    </source>
</evidence>
<feature type="chain" id="PRO_5006710745" evidence="13">
    <location>
        <begin position="40"/>
        <end position="946"/>
    </location>
</feature>
<dbReference type="GO" id="GO:0044718">
    <property type="term" value="P:siderophore transmembrane transport"/>
    <property type="evidence" value="ECO:0007669"/>
    <property type="project" value="TreeGrafter"/>
</dbReference>
<keyword evidence="5 13" id="KW-0732">Signal</keyword>
<proteinExistence type="inferred from homology"/>
<comment type="subcellular location">
    <subcellularLocation>
        <location evidence="1 10">Cell outer membrane</location>
        <topology evidence="1 10">Multi-pass membrane protein</topology>
    </subcellularLocation>
</comment>
<evidence type="ECO:0000256" key="9">
    <source>
        <dbReference type="ARBA" id="ARBA00023237"/>
    </source>
</evidence>
<keyword evidence="2 10" id="KW-0813">Transport</keyword>
<dbReference type="Proteomes" id="UP000049855">
    <property type="component" value="Unassembled WGS sequence"/>
</dbReference>
<evidence type="ECO:0000256" key="11">
    <source>
        <dbReference type="RuleBase" id="RU003357"/>
    </source>
</evidence>
<keyword evidence="17" id="KW-1185">Reference proteome</keyword>
<dbReference type="InterPro" id="IPR000531">
    <property type="entry name" value="Beta-barrel_TonB"/>
</dbReference>
<reference evidence="17" key="1">
    <citation type="submission" date="2015-03" db="EMBL/GenBank/DDBJ databases">
        <authorList>
            <person name="Nijsse Bart"/>
        </authorList>
    </citation>
    <scope>NUCLEOTIDE SEQUENCE [LARGE SCALE GENOMIC DNA]</scope>
</reference>
<evidence type="ECO:0000313" key="17">
    <source>
        <dbReference type="Proteomes" id="UP000049855"/>
    </source>
</evidence>